<comment type="caution">
    <text evidence="2">The sequence shown here is derived from an EMBL/GenBank/DDBJ whole genome shotgun (WGS) entry which is preliminary data.</text>
</comment>
<evidence type="ECO:0008006" key="4">
    <source>
        <dbReference type="Google" id="ProtNLM"/>
    </source>
</evidence>
<protein>
    <recommendedName>
        <fullName evidence="4">DUF639 domain-containing protein</fullName>
    </recommendedName>
</protein>
<sequence>MSFLERFFLGDDEKTATNTAYMGIEEDSAVLFPVPNLSPVADSIVHRCSRILMLSIDQLHQSFEAEVPEHWRQPKDYARNLVEYCSYKALRIEAKRLDHLNDKEFSLLTFDMMLAWEAPDTDTESLLKIDGKKTVGLEAFARIAPACAAVADPITVHNLFDALTSCSGGRLTLTSHALYFEASGIASYDKAVKYDLSKDLRQVVKRELTGPWGARLFDKAVMYKSDSVAEPIFLEFSQFSGHSHRDYWFSIIQEVLNAHKFIRKYKLKRFQKEEALSKAILGIFRYRAVKNPFHSTLSHFKSILAFNLAEKLPKGDKILEALYSHLELMQMEFQNHAGLLAISEEMPLVGPLPDSLYALTRMGFSLLRKEDNPANDILVGNVHVGKTCPLQTAVRESFCYSNSVEAARATFYQVKVEDINTNLAVIKVVYIYAEYEIFDDFWGWIWYTMPCIFFSLALCMFWHKHHNIGKPAEVFRVSPPPSRSAVELLSMLQDGVSQLQTNVQTGTIALLKLRALLLAFPQDLDFKTTPHVAASLVIVAVAFSMAPFRYLLALVLLEVYTRRMPLRKPSSEKLERRVKEWWSRIPAAPIQIANPEYNNSR</sequence>
<evidence type="ECO:0000313" key="3">
    <source>
        <dbReference type="Proteomes" id="UP000734854"/>
    </source>
</evidence>
<reference evidence="2 3" key="1">
    <citation type="submission" date="2020-08" db="EMBL/GenBank/DDBJ databases">
        <title>Plant Genome Project.</title>
        <authorList>
            <person name="Zhang R.-G."/>
        </authorList>
    </citation>
    <scope>NUCLEOTIDE SEQUENCE [LARGE SCALE GENOMIC DNA]</scope>
    <source>
        <tissue evidence="2">Rhizome</tissue>
    </source>
</reference>
<keyword evidence="1" id="KW-0472">Membrane</keyword>
<organism evidence="2 3">
    <name type="scientific">Zingiber officinale</name>
    <name type="common">Ginger</name>
    <name type="synonym">Amomum zingiber</name>
    <dbReference type="NCBI Taxonomy" id="94328"/>
    <lineage>
        <taxon>Eukaryota</taxon>
        <taxon>Viridiplantae</taxon>
        <taxon>Streptophyta</taxon>
        <taxon>Embryophyta</taxon>
        <taxon>Tracheophyta</taxon>
        <taxon>Spermatophyta</taxon>
        <taxon>Magnoliopsida</taxon>
        <taxon>Liliopsida</taxon>
        <taxon>Zingiberales</taxon>
        <taxon>Zingiberaceae</taxon>
        <taxon>Zingiber</taxon>
    </lineage>
</organism>
<dbReference type="Proteomes" id="UP000734854">
    <property type="component" value="Unassembled WGS sequence"/>
</dbReference>
<evidence type="ECO:0000256" key="1">
    <source>
        <dbReference type="SAM" id="Phobius"/>
    </source>
</evidence>
<feature type="transmembrane region" description="Helical" evidence="1">
    <location>
        <begin position="532"/>
        <end position="557"/>
    </location>
</feature>
<name>A0A8J5CEQ8_ZINOF</name>
<keyword evidence="3" id="KW-1185">Reference proteome</keyword>
<keyword evidence="1" id="KW-1133">Transmembrane helix</keyword>
<dbReference type="PANTHER" id="PTHR31860">
    <property type="entry name" value="HEAT-INDUCIBLE TRANSCRIPTION REPRESSOR (DUF639)-RELATED"/>
    <property type="match status" value="1"/>
</dbReference>
<feature type="transmembrane region" description="Helical" evidence="1">
    <location>
        <begin position="441"/>
        <end position="462"/>
    </location>
</feature>
<proteinExistence type="predicted"/>
<gene>
    <name evidence="2" type="ORF">ZIOFF_068428</name>
</gene>
<dbReference type="Pfam" id="PF04842">
    <property type="entry name" value="DUF639"/>
    <property type="match status" value="1"/>
</dbReference>
<dbReference type="AlphaFoldDB" id="A0A8J5CEQ8"/>
<dbReference type="InterPro" id="IPR006927">
    <property type="entry name" value="DUF639"/>
</dbReference>
<accession>A0A8J5CEQ8</accession>
<evidence type="ECO:0000313" key="2">
    <source>
        <dbReference type="EMBL" id="KAG6474491.1"/>
    </source>
</evidence>
<dbReference type="PANTHER" id="PTHR31860:SF19">
    <property type="entry name" value="OS04G0677400 PROTEIN"/>
    <property type="match status" value="1"/>
</dbReference>
<keyword evidence="1" id="KW-0812">Transmembrane</keyword>
<dbReference type="EMBL" id="JACMSC010000019">
    <property type="protein sequence ID" value="KAG6474491.1"/>
    <property type="molecule type" value="Genomic_DNA"/>
</dbReference>